<reference evidence="8 9" key="1">
    <citation type="submission" date="2019-03" db="EMBL/GenBank/DDBJ databases">
        <title>Sequencing the genomes of 1000 actinobacteria strains.</title>
        <authorList>
            <person name="Klenk H.-P."/>
        </authorList>
    </citation>
    <scope>NUCLEOTIDE SEQUENCE [LARGE SCALE GENOMIC DNA]</scope>
    <source>
        <strain evidence="8 9">DSM 18936</strain>
    </source>
</reference>
<protein>
    <submittedName>
        <fullName evidence="8">LuxR family two component transcriptional regulator</fullName>
    </submittedName>
</protein>
<dbReference type="PRINTS" id="PR00038">
    <property type="entry name" value="HTHLUXR"/>
</dbReference>
<dbReference type="PROSITE" id="PS00622">
    <property type="entry name" value="HTH_LUXR_1"/>
    <property type="match status" value="1"/>
</dbReference>
<dbReference type="CDD" id="cd17535">
    <property type="entry name" value="REC_NarL-like"/>
    <property type="match status" value="1"/>
</dbReference>
<dbReference type="PANTHER" id="PTHR43214:SF24">
    <property type="entry name" value="TRANSCRIPTIONAL REGULATORY PROTEIN NARL-RELATED"/>
    <property type="match status" value="1"/>
</dbReference>
<dbReference type="InterPro" id="IPR011006">
    <property type="entry name" value="CheY-like_superfamily"/>
</dbReference>
<evidence type="ECO:0000256" key="3">
    <source>
        <dbReference type="ARBA" id="ARBA00023125"/>
    </source>
</evidence>
<evidence type="ECO:0000259" key="7">
    <source>
        <dbReference type="PROSITE" id="PS50110"/>
    </source>
</evidence>
<organism evidence="8 9">
    <name type="scientific">Ilumatobacter fluminis</name>
    <dbReference type="NCBI Taxonomy" id="467091"/>
    <lineage>
        <taxon>Bacteria</taxon>
        <taxon>Bacillati</taxon>
        <taxon>Actinomycetota</taxon>
        <taxon>Acidimicrobiia</taxon>
        <taxon>Acidimicrobiales</taxon>
        <taxon>Ilumatobacteraceae</taxon>
        <taxon>Ilumatobacter</taxon>
    </lineage>
</organism>
<keyword evidence="9" id="KW-1185">Reference proteome</keyword>
<feature type="domain" description="Response regulatory" evidence="7">
    <location>
        <begin position="3"/>
        <end position="118"/>
    </location>
</feature>
<dbReference type="GO" id="GO:0003677">
    <property type="term" value="F:DNA binding"/>
    <property type="evidence" value="ECO:0007669"/>
    <property type="project" value="UniProtKB-KW"/>
</dbReference>
<comment type="caution">
    <text evidence="8">The sequence shown here is derived from an EMBL/GenBank/DDBJ whole genome shotgun (WGS) entry which is preliminary data.</text>
</comment>
<dbReference type="SUPFAM" id="SSF46894">
    <property type="entry name" value="C-terminal effector domain of the bipartite response regulators"/>
    <property type="match status" value="1"/>
</dbReference>
<name>A0A4R7I2M7_9ACTN</name>
<dbReference type="SUPFAM" id="SSF52172">
    <property type="entry name" value="CheY-like"/>
    <property type="match status" value="1"/>
</dbReference>
<dbReference type="RefSeq" id="WP_133869445.1">
    <property type="nucleotide sequence ID" value="NZ_SOAU01000001.1"/>
</dbReference>
<feature type="domain" description="HTH luxR-type" evidence="6">
    <location>
        <begin position="145"/>
        <end position="210"/>
    </location>
</feature>
<keyword evidence="2" id="KW-0805">Transcription regulation</keyword>
<dbReference type="PROSITE" id="PS50043">
    <property type="entry name" value="HTH_LUXR_2"/>
    <property type="match status" value="1"/>
</dbReference>
<dbReference type="GO" id="GO:0006355">
    <property type="term" value="P:regulation of DNA-templated transcription"/>
    <property type="evidence" value="ECO:0007669"/>
    <property type="project" value="InterPro"/>
</dbReference>
<evidence type="ECO:0000256" key="5">
    <source>
        <dbReference type="PROSITE-ProRule" id="PRU00169"/>
    </source>
</evidence>
<dbReference type="Gene3D" id="3.40.50.2300">
    <property type="match status" value="1"/>
</dbReference>
<evidence type="ECO:0000313" key="9">
    <source>
        <dbReference type="Proteomes" id="UP000294558"/>
    </source>
</evidence>
<dbReference type="SMART" id="SM00448">
    <property type="entry name" value="REC"/>
    <property type="match status" value="1"/>
</dbReference>
<dbReference type="InterPro" id="IPR000792">
    <property type="entry name" value="Tscrpt_reg_LuxR_C"/>
</dbReference>
<dbReference type="EMBL" id="SOAU01000001">
    <property type="protein sequence ID" value="TDT17139.1"/>
    <property type="molecule type" value="Genomic_DNA"/>
</dbReference>
<dbReference type="InterPro" id="IPR039420">
    <property type="entry name" value="WalR-like"/>
</dbReference>
<dbReference type="CDD" id="cd06170">
    <property type="entry name" value="LuxR_C_like"/>
    <property type="match status" value="1"/>
</dbReference>
<evidence type="ECO:0000259" key="6">
    <source>
        <dbReference type="PROSITE" id="PS50043"/>
    </source>
</evidence>
<keyword evidence="3" id="KW-0238">DNA-binding</keyword>
<evidence type="ECO:0000313" key="8">
    <source>
        <dbReference type="EMBL" id="TDT17139.1"/>
    </source>
</evidence>
<dbReference type="InterPro" id="IPR058245">
    <property type="entry name" value="NreC/VraR/RcsB-like_REC"/>
</dbReference>
<keyword evidence="4" id="KW-0804">Transcription</keyword>
<evidence type="ECO:0000256" key="1">
    <source>
        <dbReference type="ARBA" id="ARBA00022553"/>
    </source>
</evidence>
<dbReference type="PANTHER" id="PTHR43214">
    <property type="entry name" value="TWO-COMPONENT RESPONSE REGULATOR"/>
    <property type="match status" value="1"/>
</dbReference>
<dbReference type="InterPro" id="IPR016032">
    <property type="entry name" value="Sig_transdc_resp-reg_C-effctor"/>
</dbReference>
<dbReference type="InterPro" id="IPR001789">
    <property type="entry name" value="Sig_transdc_resp-reg_receiver"/>
</dbReference>
<dbReference type="GO" id="GO:0000160">
    <property type="term" value="P:phosphorelay signal transduction system"/>
    <property type="evidence" value="ECO:0007669"/>
    <property type="project" value="InterPro"/>
</dbReference>
<evidence type="ECO:0000256" key="2">
    <source>
        <dbReference type="ARBA" id="ARBA00023015"/>
    </source>
</evidence>
<dbReference type="OrthoDB" id="9808843at2"/>
<sequence length="222" mass="23957">MIRVGVVDDQTLVRTGFAMILDSEPGIEVAFQAADGREAIELAQRHRADVILMDIRMPELDGIAATREITSSTDARILILTTFDLDEYVYAAVRAGASGFLLKDTPPDELVHAVQVVADGEALLAPSVTRRLIEEFVAGSSTLTPAPGLDQLTDREQEVLSLMARGWSNAEIAGELILGETTVKTHVSRVLLKLDVRDRVQAVVAAYESGLVRPGQHPTTGT</sequence>
<accession>A0A4R7I2M7</accession>
<proteinExistence type="predicted"/>
<feature type="modified residue" description="4-aspartylphosphate" evidence="5">
    <location>
        <position position="54"/>
    </location>
</feature>
<dbReference type="PROSITE" id="PS50110">
    <property type="entry name" value="RESPONSE_REGULATORY"/>
    <property type="match status" value="1"/>
</dbReference>
<dbReference type="AlphaFoldDB" id="A0A4R7I2M7"/>
<dbReference type="Pfam" id="PF00072">
    <property type="entry name" value="Response_reg"/>
    <property type="match status" value="1"/>
</dbReference>
<evidence type="ECO:0000256" key="4">
    <source>
        <dbReference type="ARBA" id="ARBA00023163"/>
    </source>
</evidence>
<dbReference type="Proteomes" id="UP000294558">
    <property type="component" value="Unassembled WGS sequence"/>
</dbReference>
<dbReference type="Pfam" id="PF00196">
    <property type="entry name" value="GerE"/>
    <property type="match status" value="1"/>
</dbReference>
<gene>
    <name evidence="8" type="ORF">BDK89_2744</name>
</gene>
<keyword evidence="1 5" id="KW-0597">Phosphoprotein</keyword>
<dbReference type="SMART" id="SM00421">
    <property type="entry name" value="HTH_LUXR"/>
    <property type="match status" value="1"/>
</dbReference>